<evidence type="ECO:0000313" key="4">
    <source>
        <dbReference type="Proteomes" id="UP000679220"/>
    </source>
</evidence>
<dbReference type="EMBL" id="JAGTAR010000014">
    <property type="protein sequence ID" value="MBR8536031.1"/>
    <property type="molecule type" value="Genomic_DNA"/>
</dbReference>
<proteinExistence type="predicted"/>
<protein>
    <submittedName>
        <fullName evidence="3">Alpha/beta fold hydrolase</fullName>
    </submittedName>
</protein>
<dbReference type="Proteomes" id="UP000679220">
    <property type="component" value="Unassembled WGS sequence"/>
</dbReference>
<dbReference type="GO" id="GO:0052689">
    <property type="term" value="F:carboxylic ester hydrolase activity"/>
    <property type="evidence" value="ECO:0007669"/>
    <property type="project" value="TreeGrafter"/>
</dbReference>
<dbReference type="Pfam" id="PF12146">
    <property type="entry name" value="Hydrolase_4"/>
    <property type="match status" value="1"/>
</dbReference>
<dbReference type="PANTHER" id="PTHR43265">
    <property type="entry name" value="ESTERASE ESTD"/>
    <property type="match status" value="1"/>
</dbReference>
<dbReference type="InterPro" id="IPR022742">
    <property type="entry name" value="Hydrolase_4"/>
</dbReference>
<keyword evidence="1" id="KW-0732">Signal</keyword>
<dbReference type="AlphaFoldDB" id="A0A941F3C4"/>
<accession>A0A941F3C4</accession>
<feature type="chain" id="PRO_5036853781" evidence="1">
    <location>
        <begin position="22"/>
        <end position="314"/>
    </location>
</feature>
<dbReference type="InterPro" id="IPR029058">
    <property type="entry name" value="AB_hydrolase_fold"/>
</dbReference>
<dbReference type="PANTHER" id="PTHR43265:SF1">
    <property type="entry name" value="ESTERASE ESTD"/>
    <property type="match status" value="1"/>
</dbReference>
<keyword evidence="4" id="KW-1185">Reference proteome</keyword>
<dbReference type="SUPFAM" id="SSF53474">
    <property type="entry name" value="alpha/beta-Hydrolases"/>
    <property type="match status" value="1"/>
</dbReference>
<organism evidence="3 4">
    <name type="scientific">Carboxylicivirga sediminis</name>
    <dbReference type="NCBI Taxonomy" id="2006564"/>
    <lineage>
        <taxon>Bacteria</taxon>
        <taxon>Pseudomonadati</taxon>
        <taxon>Bacteroidota</taxon>
        <taxon>Bacteroidia</taxon>
        <taxon>Marinilabiliales</taxon>
        <taxon>Marinilabiliaceae</taxon>
        <taxon>Carboxylicivirga</taxon>
    </lineage>
</organism>
<reference evidence="3" key="2">
    <citation type="submission" date="2021-04" db="EMBL/GenBank/DDBJ databases">
        <authorList>
            <person name="Zhang T."/>
            <person name="Zhang Y."/>
            <person name="Lu D."/>
            <person name="Zuo D."/>
            <person name="Du Z."/>
        </authorList>
    </citation>
    <scope>NUCLEOTIDE SEQUENCE</scope>
    <source>
        <strain evidence="3">JR1</strain>
    </source>
</reference>
<dbReference type="Gene3D" id="3.40.50.1820">
    <property type="entry name" value="alpha/beta hydrolase"/>
    <property type="match status" value="1"/>
</dbReference>
<feature type="signal peptide" evidence="1">
    <location>
        <begin position="1"/>
        <end position="21"/>
    </location>
</feature>
<evidence type="ECO:0000256" key="1">
    <source>
        <dbReference type="SAM" id="SignalP"/>
    </source>
</evidence>
<feature type="domain" description="Serine aminopeptidase S33" evidence="2">
    <location>
        <begin position="68"/>
        <end position="278"/>
    </location>
</feature>
<keyword evidence="3" id="KW-0378">Hydrolase</keyword>
<reference evidence="3" key="1">
    <citation type="journal article" date="2018" name="Int. J. Syst. Evol. Microbiol.">
        <title>Carboxylicivirga sediminis sp. nov., isolated from coastal sediment.</title>
        <authorList>
            <person name="Wang F.Q."/>
            <person name="Ren L.H."/>
            <person name="Zou R.J."/>
            <person name="Sun Y.Z."/>
            <person name="Liu X.J."/>
            <person name="Jiang F."/>
            <person name="Liu L.J."/>
        </authorList>
    </citation>
    <scope>NUCLEOTIDE SEQUENCE</scope>
    <source>
        <strain evidence="3">JR1</strain>
    </source>
</reference>
<sequence length="314" mass="34768">MMKLFTFLITLLLCLATTAQTTINEENIKLSTDNGELYGSLTMADANKSDVALIIAGSGATDRNCNAGFTLYSNAYKILAEQLAMNGISTLRYDKRGVGESAPAKIAEGDMRFDRFIDDAVQWIELLKADKRFKKVYIIGHSQGSLVGMMAAQQTRADGFISISGAGRPIDQVLQNQLKPKLPEKVYEEAVMLFDTLRMGQTTQAVNPYLYSIFRPSLQAYMISWMQYNPADEITKLDIPLLLINGTTDIQVSVDNAQLLHEAAPKAQLQLIEGMNHVLKDAPQELKANMATYSNGTLPVNTQLVECLVEFMKH</sequence>
<name>A0A941F3C4_9BACT</name>
<evidence type="ECO:0000259" key="2">
    <source>
        <dbReference type="Pfam" id="PF12146"/>
    </source>
</evidence>
<gene>
    <name evidence="3" type="ORF">KDU71_10715</name>
</gene>
<dbReference type="InterPro" id="IPR053145">
    <property type="entry name" value="AB_hydrolase_Est10"/>
</dbReference>
<dbReference type="RefSeq" id="WP_212190664.1">
    <property type="nucleotide sequence ID" value="NZ_JAGTAR010000014.1"/>
</dbReference>
<comment type="caution">
    <text evidence="3">The sequence shown here is derived from an EMBL/GenBank/DDBJ whole genome shotgun (WGS) entry which is preliminary data.</text>
</comment>
<evidence type="ECO:0000313" key="3">
    <source>
        <dbReference type="EMBL" id="MBR8536031.1"/>
    </source>
</evidence>